<feature type="transmembrane region" description="Helical" evidence="1">
    <location>
        <begin position="90"/>
        <end position="111"/>
    </location>
</feature>
<evidence type="ECO:0000313" key="2">
    <source>
        <dbReference type="EMBL" id="OGZ12845.1"/>
    </source>
</evidence>
<keyword evidence="1" id="KW-0812">Transmembrane</keyword>
<evidence type="ECO:0000313" key="3">
    <source>
        <dbReference type="Proteomes" id="UP000178534"/>
    </source>
</evidence>
<reference evidence="2 3" key="1">
    <citation type="journal article" date="2016" name="Nat. Commun.">
        <title>Thousands of microbial genomes shed light on interconnected biogeochemical processes in an aquifer system.</title>
        <authorList>
            <person name="Anantharaman K."/>
            <person name="Brown C.T."/>
            <person name="Hug L.A."/>
            <person name="Sharon I."/>
            <person name="Castelle C.J."/>
            <person name="Probst A.J."/>
            <person name="Thomas B.C."/>
            <person name="Singh A."/>
            <person name="Wilkins M.J."/>
            <person name="Karaoz U."/>
            <person name="Brodie E.L."/>
            <person name="Williams K.H."/>
            <person name="Hubbard S.S."/>
            <person name="Banfield J.F."/>
        </authorList>
    </citation>
    <scope>NUCLEOTIDE SEQUENCE [LARGE SCALE GENOMIC DNA]</scope>
</reference>
<comment type="caution">
    <text evidence="2">The sequence shown here is derived from an EMBL/GenBank/DDBJ whole genome shotgun (WGS) entry which is preliminary data.</text>
</comment>
<keyword evidence="1" id="KW-0472">Membrane</keyword>
<feature type="transmembrane region" description="Helical" evidence="1">
    <location>
        <begin position="256"/>
        <end position="279"/>
    </location>
</feature>
<accession>A0A1G2DGS9</accession>
<keyword evidence="1" id="KW-1133">Transmembrane helix</keyword>
<dbReference type="AlphaFoldDB" id="A0A1G2DGS9"/>
<evidence type="ECO:0000256" key="1">
    <source>
        <dbReference type="SAM" id="Phobius"/>
    </source>
</evidence>
<name>A0A1G2DGS9_9BACT</name>
<feature type="transmembrane region" description="Helical" evidence="1">
    <location>
        <begin position="314"/>
        <end position="332"/>
    </location>
</feature>
<dbReference type="STRING" id="1798665.A2942_03045"/>
<gene>
    <name evidence="2" type="ORF">A2942_03045</name>
</gene>
<feature type="transmembrane region" description="Helical" evidence="1">
    <location>
        <begin position="117"/>
        <end position="133"/>
    </location>
</feature>
<feature type="transmembrane region" description="Helical" evidence="1">
    <location>
        <begin position="208"/>
        <end position="230"/>
    </location>
</feature>
<evidence type="ECO:0008006" key="4">
    <source>
        <dbReference type="Google" id="ProtNLM"/>
    </source>
</evidence>
<dbReference type="EMBL" id="MHLP01000017">
    <property type="protein sequence ID" value="OGZ12845.1"/>
    <property type="molecule type" value="Genomic_DNA"/>
</dbReference>
<organism evidence="2 3">
    <name type="scientific">Candidatus Lloydbacteria bacterium RIFCSPLOWO2_01_FULL_50_20</name>
    <dbReference type="NCBI Taxonomy" id="1798665"/>
    <lineage>
        <taxon>Bacteria</taxon>
        <taxon>Candidatus Lloydiibacteriota</taxon>
    </lineage>
</organism>
<feature type="transmembrane region" description="Helical" evidence="1">
    <location>
        <begin position="168"/>
        <end position="196"/>
    </location>
</feature>
<feature type="transmembrane region" description="Helical" evidence="1">
    <location>
        <begin position="145"/>
        <end position="162"/>
    </location>
</feature>
<feature type="transmembrane region" description="Helical" evidence="1">
    <location>
        <begin position="12"/>
        <end position="33"/>
    </location>
</feature>
<feature type="transmembrane region" description="Helical" evidence="1">
    <location>
        <begin position="339"/>
        <end position="363"/>
    </location>
</feature>
<sequence>MIKNWFAADSPHIRFLCVILLVAALNIFVRLSFLPLTAPTLGDGPGYLNNARIISGEPATPFPGRLLKPLTPLGIALFAPLFHGDMVSGFVMLNVLCYILFALAAYVLLLLFTADRFLAMLVTLMFISTYPILEYGLNLESDMGSWLLFVLTIFGSVRYYRAASWKNFGIAVAAVVVGLLWKEYAIPAGIFLGLVVLFEPTQTWKEKFFRIFVLAAFSALAVGIMQWIIYAKYHYTYIDFFREAASTSPSQSQRHLYFIGKSLFAVFLLGWGLVLAGLLRWRSIPRSDQHILALLFPPSMMFLLWTSVSSRLYYIVAPLLAILALHGLRSLTERRLVQVCIVVAIMVGSYAWLFASGTFRIFFQ</sequence>
<protein>
    <recommendedName>
        <fullName evidence="4">Glycosyltransferase RgtA/B/C/D-like domain-containing protein</fullName>
    </recommendedName>
</protein>
<dbReference type="Proteomes" id="UP000178534">
    <property type="component" value="Unassembled WGS sequence"/>
</dbReference>
<proteinExistence type="predicted"/>